<evidence type="ECO:0000313" key="2">
    <source>
        <dbReference type="EMBL" id="KAK9933017.1"/>
    </source>
</evidence>
<protein>
    <recommendedName>
        <fullName evidence="1">F-box domain-containing protein</fullName>
    </recommendedName>
</protein>
<dbReference type="PANTHER" id="PTHR31672">
    <property type="entry name" value="BNACNNG10540D PROTEIN"/>
    <property type="match status" value="1"/>
</dbReference>
<name>A0AAW1XB26_RUBAR</name>
<gene>
    <name evidence="2" type="ORF">M0R45_020231</name>
</gene>
<dbReference type="SMART" id="SM00256">
    <property type="entry name" value="FBOX"/>
    <property type="match status" value="1"/>
</dbReference>
<dbReference type="InterPro" id="IPR001810">
    <property type="entry name" value="F-box_dom"/>
</dbReference>
<sequence>MIEKKRRTMTNPKNNDDQEPYILQLPDYIIFEILCKISISKVIQCRLVCKSWLRFFSNPYFTKTLCSRTPTSLIVSGPSNDHYLVGLDESSRPHGDVSELSSYRGRSTDIVGSCNGFLCLHDSRRSRFYLSNPITDESVVLPKHYHLDRQCGFGFSPVSNVYKLVYFSFYCHYPIFGDGYDGEADVMVLTVGSTVWRNVGKCEYPVGYQDYGIYVNGFLHWVAFGLNVIKAFDVERELFQSFPPPPLPSEGTSRENWSASRLVVLKASLSLIVPNGDNYSVWVMKDYGVKESWTKELEIVNDYFGHIPTEEGQVLLVLHHQLKAYTPGKIGFSKVEVDGLPKRVATGCVHIPSFVSLKDIISS</sequence>
<dbReference type="AlphaFoldDB" id="A0AAW1XB26"/>
<keyword evidence="3" id="KW-1185">Reference proteome</keyword>
<reference evidence="2 3" key="1">
    <citation type="journal article" date="2023" name="G3 (Bethesda)">
        <title>A chromosome-length genome assembly and annotation of blackberry (Rubus argutus, cv. 'Hillquist').</title>
        <authorList>
            <person name="Bruna T."/>
            <person name="Aryal R."/>
            <person name="Dudchenko O."/>
            <person name="Sargent D.J."/>
            <person name="Mead D."/>
            <person name="Buti M."/>
            <person name="Cavallini A."/>
            <person name="Hytonen T."/>
            <person name="Andres J."/>
            <person name="Pham M."/>
            <person name="Weisz D."/>
            <person name="Mascagni F."/>
            <person name="Usai G."/>
            <person name="Natali L."/>
            <person name="Bassil N."/>
            <person name="Fernandez G.E."/>
            <person name="Lomsadze A."/>
            <person name="Armour M."/>
            <person name="Olukolu B."/>
            <person name="Poorten T."/>
            <person name="Britton C."/>
            <person name="Davik J."/>
            <person name="Ashrafi H."/>
            <person name="Aiden E.L."/>
            <person name="Borodovsky M."/>
            <person name="Worthington M."/>
        </authorList>
    </citation>
    <scope>NUCLEOTIDE SEQUENCE [LARGE SCALE GENOMIC DNA]</scope>
    <source>
        <strain evidence="2">PI 553951</strain>
    </source>
</reference>
<dbReference type="PANTHER" id="PTHR31672:SF13">
    <property type="entry name" value="F-BOX PROTEIN CPR30-LIKE"/>
    <property type="match status" value="1"/>
</dbReference>
<dbReference type="InterPro" id="IPR036047">
    <property type="entry name" value="F-box-like_dom_sf"/>
</dbReference>
<evidence type="ECO:0000313" key="3">
    <source>
        <dbReference type="Proteomes" id="UP001457282"/>
    </source>
</evidence>
<dbReference type="NCBIfam" id="TIGR01640">
    <property type="entry name" value="F_box_assoc_1"/>
    <property type="match status" value="1"/>
</dbReference>
<organism evidence="2 3">
    <name type="scientific">Rubus argutus</name>
    <name type="common">Southern blackberry</name>
    <dbReference type="NCBI Taxonomy" id="59490"/>
    <lineage>
        <taxon>Eukaryota</taxon>
        <taxon>Viridiplantae</taxon>
        <taxon>Streptophyta</taxon>
        <taxon>Embryophyta</taxon>
        <taxon>Tracheophyta</taxon>
        <taxon>Spermatophyta</taxon>
        <taxon>Magnoliopsida</taxon>
        <taxon>eudicotyledons</taxon>
        <taxon>Gunneridae</taxon>
        <taxon>Pentapetalae</taxon>
        <taxon>rosids</taxon>
        <taxon>fabids</taxon>
        <taxon>Rosales</taxon>
        <taxon>Rosaceae</taxon>
        <taxon>Rosoideae</taxon>
        <taxon>Rosoideae incertae sedis</taxon>
        <taxon>Rubus</taxon>
    </lineage>
</organism>
<dbReference type="Pfam" id="PF08268">
    <property type="entry name" value="FBA_3"/>
    <property type="match status" value="1"/>
</dbReference>
<dbReference type="Pfam" id="PF00646">
    <property type="entry name" value="F-box"/>
    <property type="match status" value="1"/>
</dbReference>
<evidence type="ECO:0000259" key="1">
    <source>
        <dbReference type="PROSITE" id="PS50181"/>
    </source>
</evidence>
<proteinExistence type="predicted"/>
<dbReference type="PROSITE" id="PS50181">
    <property type="entry name" value="FBOX"/>
    <property type="match status" value="1"/>
</dbReference>
<dbReference type="Proteomes" id="UP001457282">
    <property type="component" value="Unassembled WGS sequence"/>
</dbReference>
<dbReference type="InterPro" id="IPR017451">
    <property type="entry name" value="F-box-assoc_interact_dom"/>
</dbReference>
<feature type="domain" description="F-box" evidence="1">
    <location>
        <begin position="19"/>
        <end position="65"/>
    </location>
</feature>
<dbReference type="InterPro" id="IPR013187">
    <property type="entry name" value="F-box-assoc_dom_typ3"/>
</dbReference>
<dbReference type="EMBL" id="JBEDUW010000004">
    <property type="protein sequence ID" value="KAK9933017.1"/>
    <property type="molecule type" value="Genomic_DNA"/>
</dbReference>
<dbReference type="Gene3D" id="1.20.1280.50">
    <property type="match status" value="1"/>
</dbReference>
<comment type="caution">
    <text evidence="2">The sequence shown here is derived from an EMBL/GenBank/DDBJ whole genome shotgun (WGS) entry which is preliminary data.</text>
</comment>
<dbReference type="InterPro" id="IPR050796">
    <property type="entry name" value="SCF_F-box_component"/>
</dbReference>
<accession>A0AAW1XB26</accession>
<dbReference type="SUPFAM" id="SSF81383">
    <property type="entry name" value="F-box domain"/>
    <property type="match status" value="1"/>
</dbReference>